<dbReference type="PATRIC" id="fig|1423770.3.peg.2019"/>
<sequence length="209" mass="24005">MIKLNKRLFYKKGRIMKNKNFFRKWQFWTNVIGIICILGVILFINQNNHSKKQSSAGVRSSHVEKKHSTKINKPKKKVKIQKKEENSEPTPEQEAEKIDKAFVATDYDSTIPYDSLARTPKENMSKKVTYNGEVVQVMEDDKLTELRVAIDENHDNIMYCIVPTSILHDTHILEDDNVKIYGITSGLKSYESTMGGKITIPSLIVAFLI</sequence>
<reference evidence="3 4" key="1">
    <citation type="journal article" date="2015" name="Genome Announc.">
        <title>Expanding the biotechnology potential of lactobacilli through comparative genomics of 213 strains and associated genera.</title>
        <authorList>
            <person name="Sun Z."/>
            <person name="Harris H.M."/>
            <person name="McCann A."/>
            <person name="Guo C."/>
            <person name="Argimon S."/>
            <person name="Zhang W."/>
            <person name="Yang X."/>
            <person name="Jeffery I.B."/>
            <person name="Cooney J.C."/>
            <person name="Kagawa T.F."/>
            <person name="Liu W."/>
            <person name="Song Y."/>
            <person name="Salvetti E."/>
            <person name="Wrobel A."/>
            <person name="Rasinkangas P."/>
            <person name="Parkhill J."/>
            <person name="Rea M.C."/>
            <person name="O'Sullivan O."/>
            <person name="Ritari J."/>
            <person name="Douillard F.P."/>
            <person name="Paul Ross R."/>
            <person name="Yang R."/>
            <person name="Briner A.E."/>
            <person name="Felis G.E."/>
            <person name="de Vos W.M."/>
            <person name="Barrangou R."/>
            <person name="Klaenhammer T.R."/>
            <person name="Caufield P.W."/>
            <person name="Cui Y."/>
            <person name="Zhang H."/>
            <person name="O'Toole P.W."/>
        </authorList>
    </citation>
    <scope>NUCLEOTIDE SEQUENCE [LARGE SCALE GENOMIC DNA]</scope>
    <source>
        <strain evidence="3 4">DSM 14500</strain>
    </source>
</reference>
<evidence type="ECO:0000256" key="2">
    <source>
        <dbReference type="SAM" id="Phobius"/>
    </source>
</evidence>
<dbReference type="STRING" id="1423770.FD29_GL001966"/>
<feature type="transmembrane region" description="Helical" evidence="2">
    <location>
        <begin position="21"/>
        <end position="44"/>
    </location>
</feature>
<protein>
    <recommendedName>
        <fullName evidence="5">TcdA-E operon negative regulator</fullName>
    </recommendedName>
</protein>
<keyword evidence="4" id="KW-1185">Reference proteome</keyword>
<evidence type="ECO:0008006" key="5">
    <source>
        <dbReference type="Google" id="ProtNLM"/>
    </source>
</evidence>
<feature type="region of interest" description="Disordered" evidence="1">
    <location>
        <begin position="53"/>
        <end position="96"/>
    </location>
</feature>
<keyword evidence="2" id="KW-0472">Membrane</keyword>
<accession>A0A0R1QRT0</accession>
<evidence type="ECO:0000256" key="1">
    <source>
        <dbReference type="SAM" id="MobiDB-lite"/>
    </source>
</evidence>
<dbReference type="AlphaFoldDB" id="A0A0R1QRT0"/>
<evidence type="ECO:0000313" key="4">
    <source>
        <dbReference type="Proteomes" id="UP000050872"/>
    </source>
</evidence>
<keyword evidence="2" id="KW-1133">Transmembrane helix</keyword>
<evidence type="ECO:0000313" key="3">
    <source>
        <dbReference type="EMBL" id="KRL44770.1"/>
    </source>
</evidence>
<comment type="caution">
    <text evidence="3">The sequence shown here is derived from an EMBL/GenBank/DDBJ whole genome shotgun (WGS) entry which is preliminary data.</text>
</comment>
<dbReference type="Proteomes" id="UP000050872">
    <property type="component" value="Unassembled WGS sequence"/>
</dbReference>
<keyword evidence="2" id="KW-0812">Transmembrane</keyword>
<dbReference type="EMBL" id="AZEZ01000032">
    <property type="protein sequence ID" value="KRL44770.1"/>
    <property type="molecule type" value="Genomic_DNA"/>
</dbReference>
<name>A0A0R1QRT0_9LACO</name>
<organism evidence="3 4">
    <name type="scientific">Companilactobacillus mindensis DSM 14500</name>
    <dbReference type="NCBI Taxonomy" id="1423770"/>
    <lineage>
        <taxon>Bacteria</taxon>
        <taxon>Bacillati</taxon>
        <taxon>Bacillota</taxon>
        <taxon>Bacilli</taxon>
        <taxon>Lactobacillales</taxon>
        <taxon>Lactobacillaceae</taxon>
        <taxon>Companilactobacillus</taxon>
    </lineage>
</organism>
<feature type="compositionally biased region" description="Basic residues" evidence="1">
    <location>
        <begin position="64"/>
        <end position="80"/>
    </location>
</feature>
<proteinExistence type="predicted"/>
<gene>
    <name evidence="3" type="ORF">FD29_GL001966</name>
</gene>